<dbReference type="InterPro" id="IPR028345">
    <property type="entry name" value="Antibiotic_NAT-like"/>
</dbReference>
<keyword evidence="4 5" id="KW-0012">Acyltransferase</keyword>
<reference evidence="6" key="1">
    <citation type="submission" date="2021-12" db="EMBL/GenBank/DDBJ databases">
        <title>Enterovibrio ZSDZ35 sp. nov. and Enterovibrio ZSDZ42 sp. nov., isolated from coastal seawater in Qingdao.</title>
        <authorList>
            <person name="Zhang P."/>
        </authorList>
    </citation>
    <scope>NUCLEOTIDE SEQUENCE</scope>
    <source>
        <strain evidence="6">ZSDZ35</strain>
    </source>
</reference>
<dbReference type="Proteomes" id="UP001149821">
    <property type="component" value="Unassembled WGS sequence"/>
</dbReference>
<sequence length="287" mass="31404">MSNSATNTVIKQAISALGLTNKTVFIHCGMRSFTKGKLDTDILISAFLDAGCTIVVPTFNYDTLCLPPEENRYLQNGHRGEWSFDVTKTFVGDENIIEPCMGSFARDVLNHPNRVRSQHPISSFAALGPNAQKLIKKQTYENVYGLYQGREAKDAFVLSIGVTLNSITPIHYAEELAGRTLFRRWAKTADNDCVEVCVGSCSNGFANLASAILPISTSENVLGSQWTAYPLEALLEESALAILATPMITHCDDESCPRCEDMTKGGLIACDVQDSVSNDDHKIIQTQ</sequence>
<dbReference type="Pfam" id="PF02522">
    <property type="entry name" value="Antibiotic_NAT"/>
    <property type="match status" value="1"/>
</dbReference>
<evidence type="ECO:0000313" key="6">
    <source>
        <dbReference type="EMBL" id="MDD1781019.1"/>
    </source>
</evidence>
<comment type="caution">
    <text evidence="6">The sequence shown here is derived from an EMBL/GenBank/DDBJ whole genome shotgun (WGS) entry which is preliminary data.</text>
</comment>
<evidence type="ECO:0000313" key="7">
    <source>
        <dbReference type="Proteomes" id="UP001149821"/>
    </source>
</evidence>
<evidence type="ECO:0000256" key="5">
    <source>
        <dbReference type="RuleBase" id="RU365031"/>
    </source>
</evidence>
<keyword evidence="3 5" id="KW-0808">Transferase</keyword>
<dbReference type="EC" id="2.3.1.-" evidence="5"/>
<accession>A0ABT5QK89</accession>
<proteinExistence type="inferred from homology"/>
<dbReference type="InterPro" id="IPR003679">
    <property type="entry name" value="Amioglycoside_AcTrfase"/>
</dbReference>
<keyword evidence="5" id="KW-0046">Antibiotic resistance</keyword>
<dbReference type="EMBL" id="JAJUBB010000004">
    <property type="protein sequence ID" value="MDD1781019.1"/>
    <property type="molecule type" value="Genomic_DNA"/>
</dbReference>
<gene>
    <name evidence="6" type="ORF">LRP49_07360</name>
</gene>
<evidence type="ECO:0000256" key="4">
    <source>
        <dbReference type="ARBA" id="ARBA00023315"/>
    </source>
</evidence>
<evidence type="ECO:0000256" key="3">
    <source>
        <dbReference type="ARBA" id="ARBA00022679"/>
    </source>
</evidence>
<evidence type="ECO:0000256" key="1">
    <source>
        <dbReference type="ARBA" id="ARBA00006383"/>
    </source>
</evidence>
<protein>
    <recommendedName>
        <fullName evidence="2 5">Aminoglycoside N(3)-acetyltransferase</fullName>
        <ecNumber evidence="5">2.3.1.-</ecNumber>
    </recommendedName>
</protein>
<comment type="catalytic activity">
    <reaction evidence="5">
        <text>a 2-deoxystreptamine antibiotic + acetyl-CoA = an N(3)-acetyl-2-deoxystreptamine antibiotic + CoA + H(+)</text>
        <dbReference type="Rhea" id="RHEA:12665"/>
        <dbReference type="ChEBI" id="CHEBI:15378"/>
        <dbReference type="ChEBI" id="CHEBI:57287"/>
        <dbReference type="ChEBI" id="CHEBI:57288"/>
        <dbReference type="ChEBI" id="CHEBI:57921"/>
        <dbReference type="ChEBI" id="CHEBI:77452"/>
        <dbReference type="EC" id="2.3.1.81"/>
    </reaction>
</comment>
<evidence type="ECO:0000256" key="2">
    <source>
        <dbReference type="ARBA" id="ARBA00012882"/>
    </source>
</evidence>
<dbReference type="PANTHER" id="PTHR11104:SF0">
    <property type="entry name" value="SPBETA PROPHAGE-DERIVED AMINOGLYCOSIDE N(3')-ACETYLTRANSFERASE-LIKE PROTEIN YOKD"/>
    <property type="match status" value="1"/>
</dbReference>
<dbReference type="RefSeq" id="WP_274141306.1">
    <property type="nucleotide sequence ID" value="NZ_JAJUBB010000004.1"/>
</dbReference>
<dbReference type="PANTHER" id="PTHR11104">
    <property type="entry name" value="AMINOGLYCOSIDE N3-ACETYLTRANSFERASE"/>
    <property type="match status" value="1"/>
</dbReference>
<organism evidence="6 7">
    <name type="scientific">Enterovibrio qingdaonensis</name>
    <dbReference type="NCBI Taxonomy" id="2899818"/>
    <lineage>
        <taxon>Bacteria</taxon>
        <taxon>Pseudomonadati</taxon>
        <taxon>Pseudomonadota</taxon>
        <taxon>Gammaproteobacteria</taxon>
        <taxon>Vibrionales</taxon>
        <taxon>Vibrionaceae</taxon>
        <taxon>Enterovibrio</taxon>
    </lineage>
</organism>
<name>A0ABT5QK89_9GAMM</name>
<dbReference type="SUPFAM" id="SSF110710">
    <property type="entry name" value="TTHA0583/YokD-like"/>
    <property type="match status" value="1"/>
</dbReference>
<keyword evidence="7" id="KW-1185">Reference proteome</keyword>
<comment type="similarity">
    <text evidence="1 5">Belongs to the antibiotic N-acetyltransferase family.</text>
</comment>